<dbReference type="Proteomes" id="UP000541154">
    <property type="component" value="Unassembled WGS sequence"/>
</dbReference>
<dbReference type="EMBL" id="SPNV01000125">
    <property type="protein sequence ID" value="KAF5860576.1"/>
    <property type="molecule type" value="Genomic_DNA"/>
</dbReference>
<feature type="region of interest" description="Disordered" evidence="1">
    <location>
        <begin position="209"/>
        <end position="247"/>
    </location>
</feature>
<dbReference type="AlphaFoldDB" id="A0A8H6A2C8"/>
<protein>
    <submittedName>
        <fullName evidence="2">Uncharacterized protein</fullName>
    </submittedName>
</protein>
<sequence length="280" mass="30126">MTSTTHSIPLTIFPEMHPYEDDTPFTDFSDLNDVLAHAGMLHEVQVPWSGIEPGMGKGSGVFSPPMTNEFRFNYPVDLALDLGFGDEGISIPQIPSPQNTTTTTLTDLLRSTSHLATQRALYMTTTQPQPLSPEPPHNPIYAPSPPDCSTPTTITSQTLSSPDDWATTPRTPLGLNKRKLEVDLAPTHAQSHASPSPLGVPPELELVASSGGVKRRRSTEPDSDSEMSLSLTPLEMPDGSTRFTSNWLPVDPEGGFTIGTGEMFDPLAGVGREAFVCVGD</sequence>
<keyword evidence="3" id="KW-1185">Reference proteome</keyword>
<accession>A0A8H6A2C8</accession>
<reference evidence="2 3" key="1">
    <citation type="submission" date="2019-04" db="EMBL/GenBank/DDBJ databases">
        <title>Aspergillus burnettii sp. nov., novel species from soil in southeast Queensland.</title>
        <authorList>
            <person name="Gilchrist C.L.M."/>
            <person name="Pitt J.I."/>
            <person name="Lange L."/>
            <person name="Lacey H.J."/>
            <person name="Vuong D."/>
            <person name="Midgley D.J."/>
            <person name="Greenfield P."/>
            <person name="Bradbury M."/>
            <person name="Lacey E."/>
            <person name="Busk P.K."/>
            <person name="Pilgaard B."/>
            <person name="Chooi Y.H."/>
            <person name="Piggott A.M."/>
        </authorList>
    </citation>
    <scope>NUCLEOTIDE SEQUENCE [LARGE SCALE GENOMIC DNA]</scope>
    <source>
        <strain evidence="2 3">FRR 5400</strain>
    </source>
</reference>
<feature type="compositionally biased region" description="Pro residues" evidence="1">
    <location>
        <begin position="130"/>
        <end position="148"/>
    </location>
</feature>
<evidence type="ECO:0000256" key="1">
    <source>
        <dbReference type="SAM" id="MobiDB-lite"/>
    </source>
</evidence>
<evidence type="ECO:0000313" key="2">
    <source>
        <dbReference type="EMBL" id="KAF5860576.1"/>
    </source>
</evidence>
<gene>
    <name evidence="2" type="ORF">ETB97_001350</name>
</gene>
<feature type="region of interest" description="Disordered" evidence="1">
    <location>
        <begin position="126"/>
        <end position="176"/>
    </location>
</feature>
<organism evidence="2 3">
    <name type="scientific">Petromyces alliaceus</name>
    <name type="common">Aspergillus alliaceus</name>
    <dbReference type="NCBI Taxonomy" id="209559"/>
    <lineage>
        <taxon>Eukaryota</taxon>
        <taxon>Fungi</taxon>
        <taxon>Dikarya</taxon>
        <taxon>Ascomycota</taxon>
        <taxon>Pezizomycotina</taxon>
        <taxon>Eurotiomycetes</taxon>
        <taxon>Eurotiomycetidae</taxon>
        <taxon>Eurotiales</taxon>
        <taxon>Aspergillaceae</taxon>
        <taxon>Aspergillus</taxon>
        <taxon>Aspergillus subgen. Circumdati</taxon>
    </lineage>
</organism>
<comment type="caution">
    <text evidence="2">The sequence shown here is derived from an EMBL/GenBank/DDBJ whole genome shotgun (WGS) entry which is preliminary data.</text>
</comment>
<proteinExistence type="predicted"/>
<evidence type="ECO:0000313" key="3">
    <source>
        <dbReference type="Proteomes" id="UP000541154"/>
    </source>
</evidence>
<name>A0A8H6A2C8_PETAA</name>
<feature type="compositionally biased region" description="Polar residues" evidence="1">
    <location>
        <begin position="149"/>
        <end position="161"/>
    </location>
</feature>
<feature type="region of interest" description="Disordered" evidence="1">
    <location>
        <begin position="185"/>
        <end position="204"/>
    </location>
</feature>